<organism evidence="3 4">
    <name type="scientific">Toxocara canis</name>
    <name type="common">Canine roundworm</name>
    <dbReference type="NCBI Taxonomy" id="6265"/>
    <lineage>
        <taxon>Eukaryota</taxon>
        <taxon>Metazoa</taxon>
        <taxon>Ecdysozoa</taxon>
        <taxon>Nematoda</taxon>
        <taxon>Chromadorea</taxon>
        <taxon>Rhabditida</taxon>
        <taxon>Spirurina</taxon>
        <taxon>Ascaridomorpha</taxon>
        <taxon>Ascaridoidea</taxon>
        <taxon>Toxocaridae</taxon>
        <taxon>Toxocara</taxon>
    </lineage>
</organism>
<dbReference type="Proteomes" id="UP000031036">
    <property type="component" value="Unassembled WGS sequence"/>
</dbReference>
<sequence length="259" mass="29010">MRLVGRLGAAFLAILPYFLVGARPIPRRDPGGENNAFAQKRHHGMDSPILYAIIAVFIITAIIVPILCVLLYIFGFYMYIASFFIESKGHKRRHRRHHDEDSYRSPGAVVVHSRSRKERKHVPASPLQKDSSSGSKDSVKNLKKDVSRKRGKKMPLNEASVKKPVDKQSKDKARGGSAKSKEEKGPRFGFGRTAGDSDSDASTSGRVISKKRDVSGSSDDRSTRSSSEKNVKDSRSNRPYSSRDHVAGEQFYYDSRRRD</sequence>
<feature type="compositionally biased region" description="Low complexity" evidence="1">
    <location>
        <begin position="191"/>
        <end position="206"/>
    </location>
</feature>
<accession>A0A0B2VA02</accession>
<proteinExistence type="predicted"/>
<dbReference type="OrthoDB" id="10664655at2759"/>
<feature type="compositionally biased region" description="Basic residues" evidence="1">
    <location>
        <begin position="113"/>
        <end position="122"/>
    </location>
</feature>
<evidence type="ECO:0000313" key="3">
    <source>
        <dbReference type="EMBL" id="KHN78358.1"/>
    </source>
</evidence>
<feature type="transmembrane region" description="Helical" evidence="2">
    <location>
        <begin position="52"/>
        <end position="85"/>
    </location>
</feature>
<evidence type="ECO:0000256" key="1">
    <source>
        <dbReference type="SAM" id="MobiDB-lite"/>
    </source>
</evidence>
<dbReference type="AlphaFoldDB" id="A0A0B2VA02"/>
<feature type="compositionally biased region" description="Basic and acidic residues" evidence="1">
    <location>
        <begin position="210"/>
        <end position="247"/>
    </location>
</feature>
<feature type="region of interest" description="Disordered" evidence="1">
    <location>
        <begin position="95"/>
        <end position="259"/>
    </location>
</feature>
<keyword evidence="2" id="KW-1133">Transmembrane helix</keyword>
<name>A0A0B2VA02_TOXCA</name>
<evidence type="ECO:0000256" key="2">
    <source>
        <dbReference type="SAM" id="Phobius"/>
    </source>
</evidence>
<gene>
    <name evidence="3" type="ORF">Tcan_04729</name>
</gene>
<evidence type="ECO:0000313" key="4">
    <source>
        <dbReference type="Proteomes" id="UP000031036"/>
    </source>
</evidence>
<keyword evidence="2" id="KW-0812">Transmembrane</keyword>
<comment type="caution">
    <text evidence="3">The sequence shown here is derived from an EMBL/GenBank/DDBJ whole genome shotgun (WGS) entry which is preliminary data.</text>
</comment>
<keyword evidence="4" id="KW-1185">Reference proteome</keyword>
<reference evidence="3 4" key="1">
    <citation type="submission" date="2014-11" db="EMBL/GenBank/DDBJ databases">
        <title>Genetic blueprint of the zoonotic pathogen Toxocara canis.</title>
        <authorList>
            <person name="Zhu X.-Q."/>
            <person name="Korhonen P.K."/>
            <person name="Cai H."/>
            <person name="Young N.D."/>
            <person name="Nejsum P."/>
            <person name="von Samson-Himmelstjerna G."/>
            <person name="Boag P.R."/>
            <person name="Tan P."/>
            <person name="Li Q."/>
            <person name="Min J."/>
            <person name="Yang Y."/>
            <person name="Wang X."/>
            <person name="Fang X."/>
            <person name="Hall R.S."/>
            <person name="Hofmann A."/>
            <person name="Sternberg P.W."/>
            <person name="Jex A.R."/>
            <person name="Gasser R.B."/>
        </authorList>
    </citation>
    <scope>NUCLEOTIDE SEQUENCE [LARGE SCALE GENOMIC DNA]</scope>
    <source>
        <strain evidence="3">PN_DK_2014</strain>
    </source>
</reference>
<keyword evidence="2" id="KW-0472">Membrane</keyword>
<dbReference type="EMBL" id="JPKZ01002107">
    <property type="protein sequence ID" value="KHN78358.1"/>
    <property type="molecule type" value="Genomic_DNA"/>
</dbReference>
<protein>
    <submittedName>
        <fullName evidence="3">Uncharacterized protein</fullName>
    </submittedName>
</protein>
<feature type="compositionally biased region" description="Basic and acidic residues" evidence="1">
    <location>
        <begin position="160"/>
        <end position="186"/>
    </location>
</feature>